<evidence type="ECO:0000313" key="3">
    <source>
        <dbReference type="Proteomes" id="UP001219518"/>
    </source>
</evidence>
<comment type="caution">
    <text evidence="2">The sequence shown here is derived from an EMBL/GenBank/DDBJ whole genome shotgun (WGS) entry which is preliminary data.</text>
</comment>
<accession>A0AAE1HX82</accession>
<reference evidence="2" key="1">
    <citation type="submission" date="2021-07" db="EMBL/GenBank/DDBJ databases">
        <authorList>
            <person name="Catto M.A."/>
            <person name="Jacobson A."/>
            <person name="Kennedy G."/>
            <person name="Labadie P."/>
            <person name="Hunt B.G."/>
            <person name="Srinivasan R."/>
        </authorList>
    </citation>
    <scope>NUCLEOTIDE SEQUENCE</scope>
    <source>
        <strain evidence="2">PL_HMW_Pooled</strain>
        <tissue evidence="2">Head</tissue>
    </source>
</reference>
<dbReference type="Proteomes" id="UP001219518">
    <property type="component" value="Unassembled WGS sequence"/>
</dbReference>
<protein>
    <submittedName>
        <fullName evidence="2">Uncharacterized protein</fullName>
    </submittedName>
</protein>
<keyword evidence="3" id="KW-1185">Reference proteome</keyword>
<reference evidence="2" key="2">
    <citation type="journal article" date="2023" name="BMC Genomics">
        <title>Pest status, molecular evolution, and epigenetic factors derived from the genome assembly of Frankliniella fusca, a thysanopteran phytovirus vector.</title>
        <authorList>
            <person name="Catto M.A."/>
            <person name="Labadie P.E."/>
            <person name="Jacobson A.L."/>
            <person name="Kennedy G.G."/>
            <person name="Srinivasan R."/>
            <person name="Hunt B.G."/>
        </authorList>
    </citation>
    <scope>NUCLEOTIDE SEQUENCE</scope>
    <source>
        <strain evidence="2">PL_HMW_Pooled</strain>
    </source>
</reference>
<organism evidence="2 3">
    <name type="scientific">Frankliniella fusca</name>
    <dbReference type="NCBI Taxonomy" id="407009"/>
    <lineage>
        <taxon>Eukaryota</taxon>
        <taxon>Metazoa</taxon>
        <taxon>Ecdysozoa</taxon>
        <taxon>Arthropoda</taxon>
        <taxon>Hexapoda</taxon>
        <taxon>Insecta</taxon>
        <taxon>Pterygota</taxon>
        <taxon>Neoptera</taxon>
        <taxon>Paraneoptera</taxon>
        <taxon>Thysanoptera</taxon>
        <taxon>Terebrantia</taxon>
        <taxon>Thripoidea</taxon>
        <taxon>Thripidae</taxon>
        <taxon>Frankliniella</taxon>
    </lineage>
</organism>
<evidence type="ECO:0000313" key="2">
    <source>
        <dbReference type="EMBL" id="KAK3929622.1"/>
    </source>
</evidence>
<dbReference type="EMBL" id="JAHWGI010001401">
    <property type="protein sequence ID" value="KAK3929622.1"/>
    <property type="molecule type" value="Genomic_DNA"/>
</dbReference>
<gene>
    <name evidence="2" type="ORF">KUF71_003629</name>
</gene>
<proteinExistence type="predicted"/>
<name>A0AAE1HX82_9NEOP</name>
<evidence type="ECO:0000256" key="1">
    <source>
        <dbReference type="SAM" id="MobiDB-lite"/>
    </source>
</evidence>
<sequence>MVPLGNSTDLNSNVESPCPGNTSDQDVQFMDEILDPGTSHTNSSTCPMYFSTFKCIQVHQAM</sequence>
<feature type="region of interest" description="Disordered" evidence="1">
    <location>
        <begin position="1"/>
        <end position="25"/>
    </location>
</feature>
<dbReference type="AlphaFoldDB" id="A0AAE1HX82"/>